<evidence type="ECO:0000256" key="2">
    <source>
        <dbReference type="ARBA" id="ARBA00012729"/>
    </source>
</evidence>
<keyword evidence="3" id="KW-0147">Chitin-binding</keyword>
<feature type="signal peptide" evidence="10">
    <location>
        <begin position="1"/>
        <end position="24"/>
    </location>
</feature>
<dbReference type="GO" id="GO:0000272">
    <property type="term" value="P:polysaccharide catabolic process"/>
    <property type="evidence" value="ECO:0007669"/>
    <property type="project" value="UniProtKB-KW"/>
</dbReference>
<dbReference type="EMBL" id="CCBN010000013">
    <property type="protein sequence ID" value="CDO56139.1"/>
    <property type="molecule type" value="Genomic_DNA"/>
</dbReference>
<evidence type="ECO:0000259" key="11">
    <source>
        <dbReference type="PROSITE" id="PS51910"/>
    </source>
</evidence>
<keyword evidence="4 9" id="KW-0378">Hydrolase</keyword>
<evidence type="ECO:0000313" key="12">
    <source>
        <dbReference type="EMBL" id="CDO56139.1"/>
    </source>
</evidence>
<dbReference type="PANTHER" id="PTHR45708:SF49">
    <property type="entry name" value="ENDOCHITINASE"/>
    <property type="match status" value="1"/>
</dbReference>
<dbReference type="PANTHER" id="PTHR45708">
    <property type="entry name" value="ENDOCHITINASE"/>
    <property type="match status" value="1"/>
</dbReference>
<feature type="domain" description="GH18" evidence="11">
    <location>
        <begin position="29"/>
        <end position="330"/>
    </location>
</feature>
<dbReference type="PROSITE" id="PS01095">
    <property type="entry name" value="GH18_1"/>
    <property type="match status" value="1"/>
</dbReference>
<dbReference type="GO" id="GO:0005576">
    <property type="term" value="C:extracellular region"/>
    <property type="evidence" value="ECO:0007669"/>
    <property type="project" value="TreeGrafter"/>
</dbReference>
<dbReference type="Pfam" id="PF00704">
    <property type="entry name" value="Glyco_hydro_18"/>
    <property type="match status" value="1"/>
</dbReference>
<keyword evidence="7 9" id="KW-0326">Glycosidase</keyword>
<evidence type="ECO:0000256" key="3">
    <source>
        <dbReference type="ARBA" id="ARBA00022669"/>
    </source>
</evidence>
<dbReference type="OrthoDB" id="6020543at2759"/>
<comment type="caution">
    <text evidence="12">The sequence shown here is derived from an EMBL/GenBank/DDBJ whole genome shotgun (WGS) entry which is preliminary data.</text>
</comment>
<dbReference type="CDD" id="cd02877">
    <property type="entry name" value="GH18_hevamine_XipI_class_III"/>
    <property type="match status" value="1"/>
</dbReference>
<keyword evidence="13" id="KW-1185">Reference proteome</keyword>
<dbReference type="SUPFAM" id="SSF51445">
    <property type="entry name" value="(Trans)glycosidases"/>
    <property type="match status" value="1"/>
</dbReference>
<gene>
    <name evidence="12" type="ORF">BN980_GECA13s03733g</name>
</gene>
<name>A0A0J9XF26_GEOCN</name>
<evidence type="ECO:0000256" key="1">
    <source>
        <dbReference type="ARBA" id="ARBA00000822"/>
    </source>
</evidence>
<comment type="catalytic activity">
    <reaction evidence="1">
        <text>Random endo-hydrolysis of N-acetyl-beta-D-glucosaminide (1-&gt;4)-beta-linkages in chitin and chitodextrins.</text>
        <dbReference type="EC" id="3.2.1.14"/>
    </reaction>
</comment>
<keyword evidence="10" id="KW-0732">Signal</keyword>
<proteinExistence type="predicted"/>
<dbReference type="STRING" id="1173061.A0A0J9XF26"/>
<dbReference type="InterPro" id="IPR001223">
    <property type="entry name" value="Glyco_hydro18_cat"/>
</dbReference>
<keyword evidence="5" id="KW-0146">Chitin degradation</keyword>
<evidence type="ECO:0000256" key="8">
    <source>
        <dbReference type="ARBA" id="ARBA00023326"/>
    </source>
</evidence>
<evidence type="ECO:0000256" key="9">
    <source>
        <dbReference type="RuleBase" id="RU000489"/>
    </source>
</evidence>
<dbReference type="AlphaFoldDB" id="A0A0J9XF26"/>
<accession>A0A0J9XF26</accession>
<evidence type="ECO:0000256" key="10">
    <source>
        <dbReference type="SAM" id="SignalP"/>
    </source>
</evidence>
<evidence type="ECO:0000256" key="6">
    <source>
        <dbReference type="ARBA" id="ARBA00023277"/>
    </source>
</evidence>
<organism evidence="12 13">
    <name type="scientific">Geotrichum candidum</name>
    <name type="common">Oospora lactis</name>
    <name type="synonym">Dipodascus geotrichum</name>
    <dbReference type="NCBI Taxonomy" id="1173061"/>
    <lineage>
        <taxon>Eukaryota</taxon>
        <taxon>Fungi</taxon>
        <taxon>Dikarya</taxon>
        <taxon>Ascomycota</taxon>
        <taxon>Saccharomycotina</taxon>
        <taxon>Dipodascomycetes</taxon>
        <taxon>Dipodascales</taxon>
        <taxon>Dipodascaceae</taxon>
        <taxon>Geotrichum</taxon>
    </lineage>
</organism>
<dbReference type="InterPro" id="IPR045321">
    <property type="entry name" value="Cts1-like"/>
</dbReference>
<dbReference type="InterPro" id="IPR001579">
    <property type="entry name" value="Glyco_hydro_18_chit_AS"/>
</dbReference>
<keyword evidence="6" id="KW-0119">Carbohydrate metabolism</keyword>
<sequence>MKKFSIFHLPLSWIWLSFLASALSTDTSSNVVVYWGQNSAGGKTTQKPLADYCNDDSADIILISFLHIFYGTSGLPEVNFSYACENTYFPNTGLLQCPTIGEDIKTCQGRGKTILLSLGGAAGSYGFSSTDEGTEFADTLWNLFLGGSSDTRPFGDAVIDGFDLDIEGGSNVGYVEFVNRLRELFATDSSKQYYIAAAPQCVIPDRYLDTVIKNSQLDFLFVQFYNNYCGMQTWQPNNANPSFNYAEWDALVKASPNPNTKIFLGVPASESAAGSGYTSISTVLSAANYLQANYGSFGGIMMWDASQAWANVDESGNNFAQAAKEGLIKGSGDSAADYSLNIVSSSALSSLPASSASSSTEATSLTTSSLSSLYFTTSSIPASSSVSTLTTSSVSSNTAVPSSPTWSPSTLTTISSSIVSGSQNTVPTTSQQVVSNTDGLGANSQSTPVEQAPAMTLVATKIVVVTKAPRTVTKTVSPQHTIFVERVRENVASSISETAAPTPVTSTITLKQTVTTIVGVSTVVTTTPLAGTTSGSNSVSTAVDVGKRELSTSGRSSVTNYHNVDALGSVSYKTDIQQLNQTHFRGVLVLSSTESRVPVLDNWLVPLFGNHQIDWVGPGGRLVTTNSGSGGNLDLNDFNAMKSSPGGLAIAANIDPITRAPAMALHVPFWGRY</sequence>
<evidence type="ECO:0000313" key="13">
    <source>
        <dbReference type="Proteomes" id="UP000242525"/>
    </source>
</evidence>
<dbReference type="GO" id="GO:0008843">
    <property type="term" value="F:endochitinase activity"/>
    <property type="evidence" value="ECO:0007669"/>
    <property type="project" value="UniProtKB-EC"/>
</dbReference>
<dbReference type="Gene3D" id="3.20.20.80">
    <property type="entry name" value="Glycosidases"/>
    <property type="match status" value="1"/>
</dbReference>
<dbReference type="InterPro" id="IPR050542">
    <property type="entry name" value="Glycosyl_Hydrlase18_Chitinase"/>
</dbReference>
<dbReference type="GO" id="GO:0008061">
    <property type="term" value="F:chitin binding"/>
    <property type="evidence" value="ECO:0007669"/>
    <property type="project" value="UniProtKB-KW"/>
</dbReference>
<reference evidence="12" key="1">
    <citation type="submission" date="2014-03" db="EMBL/GenBank/DDBJ databases">
        <authorList>
            <person name="Casaregola S."/>
        </authorList>
    </citation>
    <scope>NUCLEOTIDE SEQUENCE [LARGE SCALE GENOMIC DNA]</scope>
    <source>
        <strain evidence="12">CLIB 918</strain>
    </source>
</reference>
<evidence type="ECO:0000256" key="5">
    <source>
        <dbReference type="ARBA" id="ARBA00023024"/>
    </source>
</evidence>
<dbReference type="EC" id="3.2.1.14" evidence="2"/>
<dbReference type="PROSITE" id="PS51910">
    <property type="entry name" value="GH18_2"/>
    <property type="match status" value="1"/>
</dbReference>
<protein>
    <recommendedName>
        <fullName evidence="2">chitinase</fullName>
        <ecNumber evidence="2">3.2.1.14</ecNumber>
    </recommendedName>
</protein>
<dbReference type="Proteomes" id="UP000242525">
    <property type="component" value="Unassembled WGS sequence"/>
</dbReference>
<evidence type="ECO:0000256" key="7">
    <source>
        <dbReference type="ARBA" id="ARBA00023295"/>
    </source>
</evidence>
<evidence type="ECO:0000256" key="4">
    <source>
        <dbReference type="ARBA" id="ARBA00022801"/>
    </source>
</evidence>
<feature type="non-terminal residue" evidence="12">
    <location>
        <position position="673"/>
    </location>
</feature>
<dbReference type="InterPro" id="IPR017853">
    <property type="entry name" value="GH"/>
</dbReference>
<feature type="chain" id="PRO_5005325883" description="chitinase" evidence="10">
    <location>
        <begin position="25"/>
        <end position="673"/>
    </location>
</feature>
<keyword evidence="8" id="KW-0624">Polysaccharide degradation</keyword>
<dbReference type="GO" id="GO:0006032">
    <property type="term" value="P:chitin catabolic process"/>
    <property type="evidence" value="ECO:0007669"/>
    <property type="project" value="UniProtKB-KW"/>
</dbReference>